<reference evidence="2 3" key="1">
    <citation type="submission" date="2008-12" db="EMBL/GenBank/DDBJ databases">
        <authorList>
            <person name="Fulton L."/>
            <person name="Clifton S."/>
            <person name="Fulton B."/>
            <person name="Xu J."/>
            <person name="Minx P."/>
            <person name="Pepin K.H."/>
            <person name="Johnson M."/>
            <person name="Bhonagiri V."/>
            <person name="Nash W.E."/>
            <person name="Mardis E.R."/>
            <person name="Wilson R.K."/>
        </authorList>
    </citation>
    <scope>NUCLEOTIDE SEQUENCE [LARGE SCALE GENOMIC DNA]</scope>
    <source>
        <strain evidence="2 3">DSM 12042</strain>
    </source>
</reference>
<dbReference type="HOGENOM" id="CLU_3271175_0_0_9"/>
<evidence type="ECO:0000313" key="3">
    <source>
        <dbReference type="Proteomes" id="UP000005950"/>
    </source>
</evidence>
<proteinExistence type="predicted"/>
<evidence type="ECO:0000256" key="1">
    <source>
        <dbReference type="SAM" id="MobiDB-lite"/>
    </source>
</evidence>
<sequence>MTLIGHTSKKPVFLIIQPQSEPKRRTPPRRDGINARSDHDC</sequence>
<evidence type="ECO:0000313" key="2">
    <source>
        <dbReference type="EMBL" id="EEF69797.1"/>
    </source>
</evidence>
<dbReference type="EMBL" id="ACCF01000001">
    <property type="protein sequence ID" value="EEF69797.1"/>
    <property type="molecule type" value="Genomic_DNA"/>
</dbReference>
<comment type="caution">
    <text evidence="2">The sequence shown here is derived from an EMBL/GenBank/DDBJ whole genome shotgun (WGS) entry which is preliminary data.</text>
</comment>
<protein>
    <submittedName>
        <fullName evidence="2">Uncharacterized protein</fullName>
    </submittedName>
</protein>
<feature type="region of interest" description="Disordered" evidence="1">
    <location>
        <begin position="1"/>
        <end position="41"/>
    </location>
</feature>
<gene>
    <name evidence="2" type="ORF">HOLDEFILI_00012</name>
</gene>
<organism evidence="2 3">
    <name type="scientific">Holdemania filiformis DSM 12042</name>
    <dbReference type="NCBI Taxonomy" id="545696"/>
    <lineage>
        <taxon>Bacteria</taxon>
        <taxon>Bacillati</taxon>
        <taxon>Bacillota</taxon>
        <taxon>Erysipelotrichia</taxon>
        <taxon>Erysipelotrichales</taxon>
        <taxon>Erysipelotrichaceae</taxon>
        <taxon>Holdemania</taxon>
    </lineage>
</organism>
<dbReference type="AlphaFoldDB" id="B9Y2I7"/>
<reference evidence="2 3" key="2">
    <citation type="submission" date="2009-02" db="EMBL/GenBank/DDBJ databases">
        <title>Draft genome sequence of Holdemania filiformis DSM 12042.</title>
        <authorList>
            <person name="Sudarsanam P."/>
            <person name="Ley R."/>
            <person name="Guruge J."/>
            <person name="Turnbaugh P.J."/>
            <person name="Mahowald M."/>
            <person name="Liep D."/>
            <person name="Gordon J."/>
        </authorList>
    </citation>
    <scope>NUCLEOTIDE SEQUENCE [LARGE SCALE GENOMIC DNA]</scope>
    <source>
        <strain evidence="2 3">DSM 12042</strain>
    </source>
</reference>
<dbReference type="Proteomes" id="UP000005950">
    <property type="component" value="Unassembled WGS sequence"/>
</dbReference>
<dbReference type="STRING" id="545696.HOLDEFILI_00012"/>
<feature type="compositionally biased region" description="Basic and acidic residues" evidence="1">
    <location>
        <begin position="21"/>
        <end position="41"/>
    </location>
</feature>
<accession>B9Y2I7</accession>
<name>B9Y2I7_9FIRM</name>